<reference evidence="2" key="1">
    <citation type="journal article" date="2020" name="Stud. Mycol.">
        <title>101 Dothideomycetes genomes: a test case for predicting lifestyles and emergence of pathogens.</title>
        <authorList>
            <person name="Haridas S."/>
            <person name="Albert R."/>
            <person name="Binder M."/>
            <person name="Bloem J."/>
            <person name="Labutti K."/>
            <person name="Salamov A."/>
            <person name="Andreopoulos B."/>
            <person name="Baker S."/>
            <person name="Barry K."/>
            <person name="Bills G."/>
            <person name="Bluhm B."/>
            <person name="Cannon C."/>
            <person name="Castanera R."/>
            <person name="Culley D."/>
            <person name="Daum C."/>
            <person name="Ezra D."/>
            <person name="Gonzalez J."/>
            <person name="Henrissat B."/>
            <person name="Kuo A."/>
            <person name="Liang C."/>
            <person name="Lipzen A."/>
            <person name="Lutzoni F."/>
            <person name="Magnuson J."/>
            <person name="Mondo S."/>
            <person name="Nolan M."/>
            <person name="Ohm R."/>
            <person name="Pangilinan J."/>
            <person name="Park H.-J."/>
            <person name="Ramirez L."/>
            <person name="Alfaro M."/>
            <person name="Sun H."/>
            <person name="Tritt A."/>
            <person name="Yoshinaga Y."/>
            <person name="Zwiers L.-H."/>
            <person name="Turgeon B."/>
            <person name="Goodwin S."/>
            <person name="Spatafora J."/>
            <person name="Crous P."/>
            <person name="Grigoriev I."/>
        </authorList>
    </citation>
    <scope>NUCLEOTIDE SEQUENCE</scope>
    <source>
        <strain evidence="2">CBS 101060</strain>
    </source>
</reference>
<dbReference type="EMBL" id="MU006096">
    <property type="protein sequence ID" value="KAF2838706.1"/>
    <property type="molecule type" value="Genomic_DNA"/>
</dbReference>
<evidence type="ECO:0000313" key="2">
    <source>
        <dbReference type="EMBL" id="KAF2838706.1"/>
    </source>
</evidence>
<dbReference type="AlphaFoldDB" id="A0A9P4VMI7"/>
<dbReference type="OrthoDB" id="3535086at2759"/>
<keyword evidence="3" id="KW-1185">Reference proteome</keyword>
<gene>
    <name evidence="2" type="ORF">M501DRAFT_935448</name>
</gene>
<dbReference type="Proteomes" id="UP000799429">
    <property type="component" value="Unassembled WGS sequence"/>
</dbReference>
<proteinExistence type="predicted"/>
<evidence type="ECO:0000256" key="1">
    <source>
        <dbReference type="SAM" id="MobiDB-lite"/>
    </source>
</evidence>
<feature type="region of interest" description="Disordered" evidence="1">
    <location>
        <begin position="1"/>
        <end position="22"/>
    </location>
</feature>
<protein>
    <submittedName>
        <fullName evidence="2">Uncharacterized protein</fullName>
    </submittedName>
</protein>
<sequence>MKPRSQVEEMPPFVLPSHTLSPLQSYSSTRHPVFFTDSFRRPPFPLPPDASRGQSPIAHGYIYEPKRPVQAGNGQTKL</sequence>
<accession>A0A9P4VMI7</accession>
<evidence type="ECO:0000313" key="3">
    <source>
        <dbReference type="Proteomes" id="UP000799429"/>
    </source>
</evidence>
<organism evidence="2 3">
    <name type="scientific">Patellaria atrata CBS 101060</name>
    <dbReference type="NCBI Taxonomy" id="1346257"/>
    <lineage>
        <taxon>Eukaryota</taxon>
        <taxon>Fungi</taxon>
        <taxon>Dikarya</taxon>
        <taxon>Ascomycota</taxon>
        <taxon>Pezizomycotina</taxon>
        <taxon>Dothideomycetes</taxon>
        <taxon>Dothideomycetes incertae sedis</taxon>
        <taxon>Patellariales</taxon>
        <taxon>Patellariaceae</taxon>
        <taxon>Patellaria</taxon>
    </lineage>
</organism>
<comment type="caution">
    <text evidence="2">The sequence shown here is derived from an EMBL/GenBank/DDBJ whole genome shotgun (WGS) entry which is preliminary data.</text>
</comment>
<name>A0A9P4VMI7_9PEZI</name>